<dbReference type="RefSeq" id="WP_110796164.1">
    <property type="nucleotide sequence ID" value="NZ_KZ826485.1"/>
</dbReference>
<proteinExistence type="predicted"/>
<feature type="domain" description="Flagellar hook-length control protein-like C-terminal" evidence="2">
    <location>
        <begin position="409"/>
        <end position="478"/>
    </location>
</feature>
<feature type="region of interest" description="Disordered" evidence="1">
    <location>
        <begin position="1"/>
        <end position="329"/>
    </location>
</feature>
<comment type="caution">
    <text evidence="3">The sequence shown here is derived from an EMBL/GenBank/DDBJ whole genome shotgun (WGS) entry which is preliminary data.</text>
</comment>
<organism evidence="3 4">
    <name type="scientific">Litorivita pollutaquae</name>
    <dbReference type="NCBI Taxonomy" id="2200892"/>
    <lineage>
        <taxon>Bacteria</taxon>
        <taxon>Pseudomonadati</taxon>
        <taxon>Pseudomonadota</taxon>
        <taxon>Alphaproteobacteria</taxon>
        <taxon>Rhodobacterales</taxon>
        <taxon>Paracoccaceae</taxon>
        <taxon>Litorivita</taxon>
    </lineage>
</organism>
<dbReference type="InterPro" id="IPR038610">
    <property type="entry name" value="FliK-like_C_sf"/>
</dbReference>
<dbReference type="CDD" id="cd17470">
    <property type="entry name" value="T3SS_Flik_C"/>
    <property type="match status" value="1"/>
</dbReference>
<dbReference type="InterPro" id="IPR021136">
    <property type="entry name" value="Flagellar_hook_control-like_C"/>
</dbReference>
<dbReference type="OrthoDB" id="7203912at2"/>
<keyword evidence="4" id="KW-1185">Reference proteome</keyword>
<dbReference type="Pfam" id="PF02120">
    <property type="entry name" value="Flg_hook"/>
    <property type="match status" value="1"/>
</dbReference>
<protein>
    <recommendedName>
        <fullName evidence="2">Flagellar hook-length control protein-like C-terminal domain-containing protein</fullName>
    </recommendedName>
</protein>
<evidence type="ECO:0000313" key="3">
    <source>
        <dbReference type="EMBL" id="PYC47380.1"/>
    </source>
</evidence>
<feature type="compositionally biased region" description="Acidic residues" evidence="1">
    <location>
        <begin position="111"/>
        <end position="125"/>
    </location>
</feature>
<evidence type="ECO:0000259" key="2">
    <source>
        <dbReference type="Pfam" id="PF02120"/>
    </source>
</evidence>
<dbReference type="Proteomes" id="UP000248012">
    <property type="component" value="Unassembled WGS sequence"/>
</dbReference>
<feature type="compositionally biased region" description="Polar residues" evidence="1">
    <location>
        <begin position="180"/>
        <end position="192"/>
    </location>
</feature>
<feature type="compositionally biased region" description="Low complexity" evidence="1">
    <location>
        <begin position="314"/>
        <end position="326"/>
    </location>
</feature>
<feature type="region of interest" description="Disordered" evidence="1">
    <location>
        <begin position="473"/>
        <end position="507"/>
    </location>
</feature>
<evidence type="ECO:0000313" key="4">
    <source>
        <dbReference type="Proteomes" id="UP000248012"/>
    </source>
</evidence>
<feature type="compositionally biased region" description="Polar residues" evidence="1">
    <location>
        <begin position="277"/>
        <end position="298"/>
    </location>
</feature>
<feature type="compositionally biased region" description="Polar residues" evidence="1">
    <location>
        <begin position="158"/>
        <end position="171"/>
    </location>
</feature>
<sequence>MNPLHSALAPKPAIDPTRTQTEPSMRPGREDTREGFSDILHQQEERAAQRKQGAEHRALNPDANTTAETNSKHKAKTPPASPDTAPSADVDGEITLTLAEQNDAIASAAAEGEEYDVASEAESEEFNLLTGAADPTAQRKKPAQDAPAASLLSARFSADSQASLPTASAQPHPNHLVATSALTGMPSQTAITGTPAVAQPDTDISLESVPQRAGTAEPAKTDMNAIAFSSRRAGSQNLREPLASAQGTITTRADRGTADAITKSDGSAPLVARDATSAPQTNAASPLSASAADQASTRPSRRDLAARATEDAARAAAPAFTTQRTTPAPPAAVMPLQVQSTTAAHSSTETAGEIEWISEADFAFETRHDGRLPQTAQMRLDALAARPEIPRHIAEQLASVAQRISDRKPIEIALNPEELGRVRMTLNTAENGMVVTVLAERGETLDLMRRHIDQLAEQFREIGYDDVSFSFGAQSGSADGETAQDGNFNDDAAPDRPLAQSDATTDTAQTATAQINLTPTEGLDLRL</sequence>
<evidence type="ECO:0000256" key="1">
    <source>
        <dbReference type="SAM" id="MobiDB-lite"/>
    </source>
</evidence>
<reference evidence="3 4" key="1">
    <citation type="submission" date="2018-05" db="EMBL/GenBank/DDBJ databases">
        <title>Oceanovita maritima gen. nov., sp. nov., a marine bacterium in the family Rhodobacteraceae isolated from surface seawater of Lundu port Xiamen, China.</title>
        <authorList>
            <person name="Hetharua B.H."/>
            <person name="Min D."/>
            <person name="Liao H."/>
            <person name="Tian Y."/>
        </authorList>
    </citation>
    <scope>NUCLEOTIDE SEQUENCE [LARGE SCALE GENOMIC DNA]</scope>
    <source>
        <strain evidence="3 4">FSX-11</strain>
    </source>
</reference>
<feature type="compositionally biased region" description="Basic and acidic residues" evidence="1">
    <location>
        <begin position="300"/>
        <end position="313"/>
    </location>
</feature>
<dbReference type="Gene3D" id="3.30.750.140">
    <property type="match status" value="1"/>
</dbReference>
<name>A0A2V4NCB7_9RHOB</name>
<feature type="compositionally biased region" description="Basic and acidic residues" evidence="1">
    <location>
        <begin position="27"/>
        <end position="59"/>
    </location>
</feature>
<accession>A0A2V4NCB7</accession>
<gene>
    <name evidence="3" type="ORF">DI396_10460</name>
</gene>
<dbReference type="EMBL" id="QFVT01000006">
    <property type="protein sequence ID" value="PYC47380.1"/>
    <property type="molecule type" value="Genomic_DNA"/>
</dbReference>
<dbReference type="AlphaFoldDB" id="A0A2V4NCB7"/>